<comment type="caution">
    <text evidence="5">The sequence shown here is derived from an EMBL/GenBank/DDBJ whole genome shotgun (WGS) entry which is preliminary data.</text>
</comment>
<feature type="compositionally biased region" description="Low complexity" evidence="2">
    <location>
        <begin position="2578"/>
        <end position="2593"/>
    </location>
</feature>
<feature type="region of interest" description="Disordered" evidence="2">
    <location>
        <begin position="1043"/>
        <end position="1096"/>
    </location>
</feature>
<gene>
    <name evidence="5" type="ORF">CCMP2556_LOCUS44661</name>
</gene>
<dbReference type="InterPro" id="IPR050734">
    <property type="entry name" value="PIH1/Kintoun_subfamily"/>
</dbReference>
<feature type="compositionally biased region" description="Basic and acidic residues" evidence="2">
    <location>
        <begin position="1570"/>
        <end position="1608"/>
    </location>
</feature>
<dbReference type="Pfam" id="PF08190">
    <property type="entry name" value="PIH1"/>
    <property type="match status" value="1"/>
</dbReference>
<feature type="region of interest" description="Disordered" evidence="2">
    <location>
        <begin position="1116"/>
        <end position="1136"/>
    </location>
</feature>
<dbReference type="CDD" id="cd00298">
    <property type="entry name" value="ACD_sHsps_p23-like"/>
    <property type="match status" value="1"/>
</dbReference>
<feature type="region of interest" description="Disordered" evidence="2">
    <location>
        <begin position="845"/>
        <end position="878"/>
    </location>
</feature>
<dbReference type="Proteomes" id="UP001642484">
    <property type="component" value="Unassembled WGS sequence"/>
</dbReference>
<reference evidence="5 6" key="1">
    <citation type="submission" date="2024-02" db="EMBL/GenBank/DDBJ databases">
        <authorList>
            <person name="Chen Y."/>
            <person name="Shah S."/>
            <person name="Dougan E. K."/>
            <person name="Thang M."/>
            <person name="Chan C."/>
        </authorList>
    </citation>
    <scope>NUCLEOTIDE SEQUENCE [LARGE SCALE GENOMIC DNA]</scope>
</reference>
<comment type="similarity">
    <text evidence="1">Belongs to the PIH1 family.</text>
</comment>
<name>A0ABP0QYS7_9DINO</name>
<evidence type="ECO:0000256" key="1">
    <source>
        <dbReference type="ARBA" id="ARBA00008511"/>
    </source>
</evidence>
<feature type="domain" description="PIH1D1/2/3 CS-like" evidence="4">
    <location>
        <begin position="278"/>
        <end position="378"/>
    </location>
</feature>
<dbReference type="EMBL" id="CAXAMN010025217">
    <property type="protein sequence ID" value="CAK9093465.1"/>
    <property type="molecule type" value="Genomic_DNA"/>
</dbReference>
<evidence type="ECO:0000313" key="6">
    <source>
        <dbReference type="Proteomes" id="UP001642484"/>
    </source>
</evidence>
<feature type="compositionally biased region" description="Basic and acidic residues" evidence="2">
    <location>
        <begin position="1625"/>
        <end position="1642"/>
    </location>
</feature>
<keyword evidence="6" id="KW-1185">Reference proteome</keyword>
<feature type="compositionally biased region" description="Basic and acidic residues" evidence="2">
    <location>
        <begin position="1318"/>
        <end position="1338"/>
    </location>
</feature>
<accession>A0ABP0QYS7</accession>
<organism evidence="5 6">
    <name type="scientific">Durusdinium trenchii</name>
    <dbReference type="NCBI Taxonomy" id="1381693"/>
    <lineage>
        <taxon>Eukaryota</taxon>
        <taxon>Sar</taxon>
        <taxon>Alveolata</taxon>
        <taxon>Dinophyceae</taxon>
        <taxon>Suessiales</taxon>
        <taxon>Symbiodiniaceae</taxon>
        <taxon>Durusdinium</taxon>
    </lineage>
</organism>
<dbReference type="PANTHER" id="PTHR22997">
    <property type="entry name" value="PIH1 DOMAIN-CONTAINING PROTEIN 1"/>
    <property type="match status" value="1"/>
</dbReference>
<sequence length="2601" mass="290020">MEFRPERRAPGDFGDMKGITQDEISKLQKAMKQKEFRDHIDEYTREVSDPAHRQEYLDYLSQIEAKGEMPEGQQLLRCQPGLCVKTSISFKTGQKQKCFINIVHTDRLDDIQLVKAEGGGQQAHLPYSLSPPRPDRDQKDEYCMTCDFAVSTGTFQRAAQNSQILKLLIDTASDGLSQQFLKGHEEVSKDYKVMQRMACKGGQPMPMSVRAELLKGQHRAPKKAPSRDAITPAELKEMRQEAKRKKKTLSGVPKEEEEDESKVEKKKASPLEPGRIRVPAHRLIHSGHLDLSDFMEVNGRADPNLVNSIPRFLRLVVELPTVKRSSEIKMEVTSDNVVVEVDGKFYLDMPLPYEVNESSGSAKFDKAKQTLTLELPVVPKMPKPEALAAARRLQGLHGNLVEEEKDLEGLEELEDLDPAVEEDLGTKTSEVDETVDETPEEEPERSQEEASLDQLDEVAPQRELLELGTSLRIAAPGAVEELPEMGVEELEDEAALVDFPSFIAVDSFQGAREGYFFGTGSEGLGYYRDLRQPRQRPRPRPPPQEVLDLPLVEEVVIVPAPLPEYARDFMETSSALTTRLPADEVEVEQEEPELLHQLGRQNLLLRIPLPHQSFADLRLSAVGRRLTISFCTRSASASTASTASRWRRRSLRRTLGGQVDLQQSYADVIGSKETSELQVVLRKAIKEESWESAFFRTNEPDRAEADEAVALGLAAAPETEDAPTSTPSVAPEDSAPRAPEVDAADDAAPVEDSAELDVAQPMVQDTTEASALRQVDASAAVQSAMVMGQAPMGAICRSNPVMQIACKMVWVPLGLKVLPSTCSERVNHVPFCGGFLAQLTSRDGAEEGGLDSAQEEKLKSDASSWESEEKELNERDATDKDIHSAELASWIVKLFGIDLRPTAEWAPNQERWRFRFKFSDESSQDLSKHLEDSFKRREKRKKFLTQLKVDRLTWEYIQHLLGELPDTAMVGRARSDSAGTAMTDNSMYLFRRPSFSESVAFSDTTDERMEHARRAATLEKANPISLQSNPLLSRRQRMGRLGEEEAVDTAPAPVRGRLPLQNNPLLNRRPKLASPAADGAEQKGVSLQSNPLLNRRPKADEAGVSLQGNSLRQNLAAQADADGRDRPPVPLQSNPLLMRRQKLSEKNADAGASTSGPTKGTYIEGEVYDDGGDPQGTVVLWVKRLFAPGETGRTLHGDVVTATDPYYRWWLASPDGAVTTVDGAYHICKGPPAECKGGTGEHVVHLGKWRQWKEEELVDNSGGILDEDTHGHVQAYFKRVPKEGPGAGGAGDLPWDDPGDDEEDGEEEKGKSAPGPSGKEKAAMKRTTERKGSEEELVKKKKRLTELARDLKALKAEVKAAEVTEEEKKGHGAEGGKATRKKKRGKKKNKRPKDRGPFGVAESDEDPDRSEAEDDSESDFQKAPAGMTLFLKLQRYAQRHPGRLAARLLHTMGVAGRVPVGALRQKGKSILKNIEANAVSYYNVALVPNLKAKWTPRSGRELKYLTILLDLLVENKSAQAADIIAQRIKALEKSVQDNNSWVRARFLELVEPDDVALLDRGEEAMIQKELEREEKLRGPSEWKGKGHWKGKGEHEFGAKGQGRCREEVDGGALANRIPAEPSEPPDPRGELQRKRKSEKDVESPEGEVASSEEYEIEEEALNRLWKKRRQKFERKMAGFLAEERDALEVAWHVLENAGHLRTKFGRFRTTLGQKATAQDAPEGPDLLPISLDALELRRDIQSEVRAWVILMAWALNFLYCTGWEQPRHMDHPGKLTTAQTKMVDQHLVPAVRRMCPKGLKIPSYQKLKEQLQKKGYGYDGSSWVVMEDLAADKVIPCWPNKGEAAVQPITKFLHGDTKEMVNKPLLTILPAEEWPETVPQSYVRASDAEWERLVAEGYQLGLFQPCPEEEILRSPSGEMILNGAGAVPKEKNGKILQRFISILCPLNAVSRKIEGDESTLPYVGQVFHYFGSKPTSKVAKDDAYDEVLLAMALLPLSFTNLKASICGRIYATDASPMGAGSCVAERFKRPFGTTSPNDLVCGVCRTELTDETARGEDLACPAMCGCKLCSLECCLRHAPYCPHQAVGVPLFSERYSGPEARLSRTMFKAGFRVVDPIDYKWDSTMDVFTERGKEWWAHADASDPTLEHHAPDSKTFSRARGRPYQFAGKWYEGPVALRDESHVMGFTYLAAHDAAAVRKGNKMAMRSIARCRTLHEEGRFFTLDHPRRSWMWYTKPAIDLAGLPGVRMAIFSHCCYGGRRKKWTSLLTNSETIYQALHKPVCPHGDGEDFPPYWDQQLGQVVFPMEQEATYPWGLCEEYAKAAVNLMNLSEHREEALAEVRKVKIREDLMKYDRLQSPGLQEKVVSGILHMERTMQIGFEKAHLQQLLRLGHYRGTDVRLAVEEQGGRQLFPYPAYRWLWRDVLSFRWRQEGHINELEFQAFLAHIRRVLREPDMRHKRVFVVVDSQVMPKAPQTLRYAGQAIPMPANVVLALAGAALEVREHALALRLLLDTLNLASVGFTAYSIRLLVLVSAFRAQWDASDVDDSIMTMASTTASSEEFMPRQRPSESASCQNAKADAGASTSGAAGASGDTESRATDG</sequence>
<evidence type="ECO:0000313" key="5">
    <source>
        <dbReference type="EMBL" id="CAK9093465.1"/>
    </source>
</evidence>
<dbReference type="InterPro" id="IPR012981">
    <property type="entry name" value="PIH1_N"/>
</dbReference>
<dbReference type="Pfam" id="PF18201">
    <property type="entry name" value="PIH1_CS"/>
    <property type="match status" value="1"/>
</dbReference>
<feature type="compositionally biased region" description="Acidic residues" evidence="2">
    <location>
        <begin position="1402"/>
        <end position="1418"/>
    </location>
</feature>
<dbReference type="InterPro" id="IPR041442">
    <property type="entry name" value="PIH1D1/2/3_CS-like"/>
</dbReference>
<feature type="region of interest" description="Disordered" evidence="2">
    <location>
        <begin position="1280"/>
        <end position="1338"/>
    </location>
</feature>
<feature type="compositionally biased region" description="Low complexity" evidence="2">
    <location>
        <begin position="1057"/>
        <end position="1067"/>
    </location>
</feature>
<evidence type="ECO:0000256" key="2">
    <source>
        <dbReference type="SAM" id="MobiDB-lite"/>
    </source>
</evidence>
<feature type="region of interest" description="Disordered" evidence="2">
    <location>
        <begin position="716"/>
        <end position="748"/>
    </location>
</feature>
<feature type="region of interest" description="Disordered" evidence="2">
    <location>
        <begin position="1359"/>
        <end position="1420"/>
    </location>
</feature>
<feature type="region of interest" description="Disordered" evidence="2">
    <location>
        <begin position="404"/>
        <end position="453"/>
    </location>
</feature>
<dbReference type="PANTHER" id="PTHR22997:SF10">
    <property type="entry name" value="CHROMOSOME UNDETERMINED SCAFFOLD_56, WHOLE GENOME SHOTGUN SEQUENCE"/>
    <property type="match status" value="1"/>
</dbReference>
<evidence type="ECO:0000259" key="3">
    <source>
        <dbReference type="Pfam" id="PF08190"/>
    </source>
</evidence>
<feature type="compositionally biased region" description="Acidic residues" evidence="2">
    <location>
        <begin position="404"/>
        <end position="423"/>
    </location>
</feature>
<feature type="region of interest" description="Disordered" evidence="2">
    <location>
        <begin position="215"/>
        <end position="274"/>
    </location>
</feature>
<feature type="compositionally biased region" description="Acidic residues" evidence="2">
    <location>
        <begin position="431"/>
        <end position="443"/>
    </location>
</feature>
<feature type="compositionally biased region" description="Acidic residues" evidence="2">
    <location>
        <begin position="1294"/>
        <end position="1307"/>
    </location>
</feature>
<feature type="compositionally biased region" description="Basic and acidic residues" evidence="2">
    <location>
        <begin position="1359"/>
        <end position="1374"/>
    </location>
</feature>
<proteinExistence type="inferred from homology"/>
<evidence type="ECO:0000259" key="4">
    <source>
        <dbReference type="Pfam" id="PF18201"/>
    </source>
</evidence>
<protein>
    <submittedName>
        <fullName evidence="5">Uncharacterized protein</fullName>
    </submittedName>
</protein>
<feature type="region of interest" description="Disordered" evidence="2">
    <location>
        <begin position="2555"/>
        <end position="2601"/>
    </location>
</feature>
<feature type="domain" description="PIH1 N-terminal" evidence="3">
    <location>
        <begin position="47"/>
        <end position="213"/>
    </location>
</feature>
<feature type="region of interest" description="Disordered" evidence="2">
    <location>
        <begin position="1570"/>
        <end position="1653"/>
    </location>
</feature>
<feature type="compositionally biased region" description="Basic residues" evidence="2">
    <location>
        <begin position="1378"/>
        <end position="1393"/>
    </location>
</feature>